<accession>A0ABY6L1F2</accession>
<proteinExistence type="predicted"/>
<keyword evidence="3" id="KW-1185">Reference proteome</keyword>
<gene>
    <name evidence="2" type="ORF">LAZ67_12000964</name>
</gene>
<name>A0ABY6L1F2_9ARAC</name>
<sequence>MVKNDEYTLLDDDPASRKTARSAEGLRLMNTPFRKSYFCPSPSALPLYDSRKDKVVMARLQDVYIQAHVVEKGRFAPLEMSNNGVCVAVHRCSQVRIGGLPEPFSQNETVAVGSILAVLSVTVILAYALYRNMTARRMDYDTME</sequence>
<keyword evidence="1" id="KW-1133">Transmembrane helix</keyword>
<organism evidence="2 3">
    <name type="scientific">Cordylochernes scorpioides</name>
    <dbReference type="NCBI Taxonomy" id="51811"/>
    <lineage>
        <taxon>Eukaryota</taxon>
        <taxon>Metazoa</taxon>
        <taxon>Ecdysozoa</taxon>
        <taxon>Arthropoda</taxon>
        <taxon>Chelicerata</taxon>
        <taxon>Arachnida</taxon>
        <taxon>Pseudoscorpiones</taxon>
        <taxon>Cheliferoidea</taxon>
        <taxon>Chernetidae</taxon>
        <taxon>Cordylochernes</taxon>
    </lineage>
</organism>
<keyword evidence="1" id="KW-0812">Transmembrane</keyword>
<protein>
    <submittedName>
        <fullName evidence="2">LAMP5</fullName>
    </submittedName>
</protein>
<feature type="transmembrane region" description="Helical" evidence="1">
    <location>
        <begin position="110"/>
        <end position="130"/>
    </location>
</feature>
<evidence type="ECO:0000256" key="1">
    <source>
        <dbReference type="SAM" id="Phobius"/>
    </source>
</evidence>
<reference evidence="2 3" key="1">
    <citation type="submission" date="2022-01" db="EMBL/GenBank/DDBJ databases">
        <title>A chromosomal length assembly of Cordylochernes scorpioides.</title>
        <authorList>
            <person name="Zeh D."/>
            <person name="Zeh J."/>
        </authorList>
    </citation>
    <scope>NUCLEOTIDE SEQUENCE [LARGE SCALE GENOMIC DNA]</scope>
    <source>
        <strain evidence="2">IN4F17</strain>
        <tissue evidence="2">Whole Body</tissue>
    </source>
</reference>
<evidence type="ECO:0000313" key="3">
    <source>
        <dbReference type="Proteomes" id="UP001235939"/>
    </source>
</evidence>
<dbReference type="EMBL" id="CP092874">
    <property type="protein sequence ID" value="UYV74783.1"/>
    <property type="molecule type" value="Genomic_DNA"/>
</dbReference>
<evidence type="ECO:0000313" key="2">
    <source>
        <dbReference type="EMBL" id="UYV74783.1"/>
    </source>
</evidence>
<dbReference type="Proteomes" id="UP001235939">
    <property type="component" value="Chromosome 12"/>
</dbReference>
<keyword evidence="1" id="KW-0472">Membrane</keyword>